<gene>
    <name evidence="5" type="ORF">CRM94_23770</name>
</gene>
<evidence type="ECO:0000256" key="2">
    <source>
        <dbReference type="SAM" id="Coils"/>
    </source>
</evidence>
<dbReference type="RefSeq" id="WP_096750514.1">
    <property type="nucleotide sequence ID" value="NZ_CADEPO010000035.1"/>
</dbReference>
<feature type="compositionally biased region" description="Gly residues" evidence="3">
    <location>
        <begin position="63"/>
        <end position="86"/>
    </location>
</feature>
<reference evidence="6" key="1">
    <citation type="submission" date="2017-09" db="EMBL/GenBank/DDBJ databases">
        <title>FDA dAtabase for Regulatory Grade micrObial Sequences (FDA-ARGOS): Supporting development and validation of Infectious Disease Dx tests.</title>
        <authorList>
            <person name="Minogue T."/>
            <person name="Wolcott M."/>
            <person name="Wasieloski L."/>
            <person name="Aguilar W."/>
            <person name="Moore D."/>
            <person name="Tallon L."/>
            <person name="Sadzewicz L."/>
            <person name="Ott S."/>
            <person name="Zhao X."/>
            <person name="Nagaraj S."/>
            <person name="Vavikolanu K."/>
            <person name="Aluvathingal J."/>
            <person name="Nadendla S."/>
            <person name="Sichtig H."/>
        </authorList>
    </citation>
    <scope>NUCLEOTIDE SEQUENCE [LARGE SCALE GENOMIC DNA]</scope>
    <source>
        <strain evidence="6">FDAARGOS_390</strain>
    </source>
</reference>
<dbReference type="SUPFAM" id="SSF53955">
    <property type="entry name" value="Lysozyme-like"/>
    <property type="match status" value="1"/>
</dbReference>
<dbReference type="PANTHER" id="PTHR37423:SF2">
    <property type="entry name" value="MEMBRANE-BOUND LYTIC MUREIN TRANSGLYCOSYLASE C"/>
    <property type="match status" value="1"/>
</dbReference>
<dbReference type="EMBL" id="PDDY01000004">
    <property type="protein sequence ID" value="PEH37542.1"/>
    <property type="molecule type" value="Genomic_DNA"/>
</dbReference>
<accession>A0A2A7S225</accession>
<dbReference type="Proteomes" id="UP000220629">
    <property type="component" value="Unassembled WGS sequence"/>
</dbReference>
<dbReference type="PANTHER" id="PTHR37423">
    <property type="entry name" value="SOLUBLE LYTIC MUREIN TRANSGLYCOSYLASE-RELATED"/>
    <property type="match status" value="1"/>
</dbReference>
<comment type="similarity">
    <text evidence="1">Belongs to the transglycosylase Slt family.</text>
</comment>
<feature type="region of interest" description="Disordered" evidence="3">
    <location>
        <begin position="1"/>
        <end position="21"/>
    </location>
</feature>
<evidence type="ECO:0000313" key="5">
    <source>
        <dbReference type="EMBL" id="PEH37542.1"/>
    </source>
</evidence>
<evidence type="ECO:0000259" key="4">
    <source>
        <dbReference type="Pfam" id="PF01464"/>
    </source>
</evidence>
<dbReference type="InterPro" id="IPR023346">
    <property type="entry name" value="Lysozyme-like_dom_sf"/>
</dbReference>
<keyword evidence="2" id="KW-0175">Coiled coil</keyword>
<dbReference type="Pfam" id="PF01464">
    <property type="entry name" value="SLT"/>
    <property type="match status" value="1"/>
</dbReference>
<dbReference type="Gene3D" id="1.10.530.10">
    <property type="match status" value="1"/>
</dbReference>
<feature type="compositionally biased region" description="Low complexity" evidence="3">
    <location>
        <begin position="87"/>
        <end position="126"/>
    </location>
</feature>
<evidence type="ECO:0000313" key="6">
    <source>
        <dbReference type="Proteomes" id="UP000220629"/>
    </source>
</evidence>
<proteinExistence type="inferred from homology"/>
<comment type="caution">
    <text evidence="5">The sequence shown here is derived from an EMBL/GenBank/DDBJ whole genome shotgun (WGS) entry which is preliminary data.</text>
</comment>
<dbReference type="AlphaFoldDB" id="A0A2A7S225"/>
<evidence type="ECO:0000256" key="1">
    <source>
        <dbReference type="ARBA" id="ARBA00007734"/>
    </source>
</evidence>
<sequence length="272" mass="26463">MSMSVDAAGSSTLDPYQSSGQGNTQALQQLAQLEQLIQQLIAELQMFSQLNNLANQKPSPSVGGAGGGGGGMPALSDGGGGGGGGAPQTLAAAPGGAPDAADASPPTGSGAPADGTGAPATAGASSVQATPDASGGDMTPQEVASKYKDEIMSASQSTGVPPGIIAGQIWQESKGIANTPGGGLMQLGPNEFQQYGGGDISNPADNIRAGANYMKDLANQFGGNMGAALRAYNSGPNGVDLGNLNATPAGTGDPTYVQKVMQAAQQSGLATA</sequence>
<name>A0A2A7S225_BURGA</name>
<dbReference type="InterPro" id="IPR008258">
    <property type="entry name" value="Transglycosylase_SLT_dom_1"/>
</dbReference>
<feature type="coiled-coil region" evidence="2">
    <location>
        <begin position="23"/>
        <end position="50"/>
    </location>
</feature>
<organism evidence="5 6">
    <name type="scientific">Burkholderia gladioli</name>
    <name type="common">Pseudomonas marginata</name>
    <name type="synonym">Phytomonas marginata</name>
    <dbReference type="NCBI Taxonomy" id="28095"/>
    <lineage>
        <taxon>Bacteria</taxon>
        <taxon>Pseudomonadati</taxon>
        <taxon>Pseudomonadota</taxon>
        <taxon>Betaproteobacteria</taxon>
        <taxon>Burkholderiales</taxon>
        <taxon>Burkholderiaceae</taxon>
        <taxon>Burkholderia</taxon>
    </lineage>
</organism>
<feature type="domain" description="Transglycosylase SLT" evidence="4">
    <location>
        <begin position="152"/>
        <end position="239"/>
    </location>
</feature>
<feature type="region of interest" description="Disordered" evidence="3">
    <location>
        <begin position="58"/>
        <end position="140"/>
    </location>
</feature>
<protein>
    <submittedName>
        <fullName evidence="5">Lytic transglycosylase domain-containing protein</fullName>
    </submittedName>
</protein>
<dbReference type="CDD" id="cd00254">
    <property type="entry name" value="LT-like"/>
    <property type="match status" value="1"/>
</dbReference>
<evidence type="ECO:0000256" key="3">
    <source>
        <dbReference type="SAM" id="MobiDB-lite"/>
    </source>
</evidence>